<dbReference type="GO" id="GO:0016987">
    <property type="term" value="F:sigma factor activity"/>
    <property type="evidence" value="ECO:0007669"/>
    <property type="project" value="UniProtKB-KW"/>
</dbReference>
<dbReference type="InterPro" id="IPR007627">
    <property type="entry name" value="RNA_pol_sigma70_r2"/>
</dbReference>
<dbReference type="Proteomes" id="UP000295781">
    <property type="component" value="Chromosome"/>
</dbReference>
<dbReference type="InterPro" id="IPR014284">
    <property type="entry name" value="RNA_pol_sigma-70_dom"/>
</dbReference>
<dbReference type="InterPro" id="IPR013249">
    <property type="entry name" value="RNA_pol_sigma70_r4_t2"/>
</dbReference>
<dbReference type="Gene3D" id="1.10.10.10">
    <property type="entry name" value="Winged helix-like DNA-binding domain superfamily/Winged helix DNA-binding domain"/>
    <property type="match status" value="1"/>
</dbReference>
<organism evidence="7 8">
    <name type="scientific">Sorangium cellulosum</name>
    <name type="common">Polyangium cellulosum</name>
    <dbReference type="NCBI Taxonomy" id="56"/>
    <lineage>
        <taxon>Bacteria</taxon>
        <taxon>Pseudomonadati</taxon>
        <taxon>Myxococcota</taxon>
        <taxon>Polyangia</taxon>
        <taxon>Polyangiales</taxon>
        <taxon>Polyangiaceae</taxon>
        <taxon>Sorangium</taxon>
    </lineage>
</organism>
<sequence>MLVHAAQVPVRSSIPSPLSAGQHALRRGRPLDAAGAAPGGGSSAAVDQLCRGLVEMTPELFGRALRLSRSPAAAEDLVQDTVERALRFAGSYEPGTNLRAWVHQILFSVFITRCRRSRRERNALDVLATDPCAWTAPERRAEMHALSPGVRRALSTLPPGFRDTVVLVDLEEMSYKDAATRLGVPVGTVMSRLHRGRKLLAEALRGQAPADVQAAA</sequence>
<dbReference type="InterPro" id="IPR013324">
    <property type="entry name" value="RNA_pol_sigma_r3/r4-like"/>
</dbReference>
<dbReference type="PANTHER" id="PTHR43133">
    <property type="entry name" value="RNA POLYMERASE ECF-TYPE SIGMA FACTO"/>
    <property type="match status" value="1"/>
</dbReference>
<gene>
    <name evidence="7" type="ORF">SOCEGT47_003910</name>
</gene>
<feature type="domain" description="RNA polymerase sigma-70 region 2" evidence="5">
    <location>
        <begin position="57"/>
        <end position="119"/>
    </location>
</feature>
<dbReference type="SUPFAM" id="SSF88659">
    <property type="entry name" value="Sigma3 and sigma4 domains of RNA polymerase sigma factors"/>
    <property type="match status" value="1"/>
</dbReference>
<dbReference type="InterPro" id="IPR039425">
    <property type="entry name" value="RNA_pol_sigma-70-like"/>
</dbReference>
<dbReference type="GO" id="GO:0006352">
    <property type="term" value="P:DNA-templated transcription initiation"/>
    <property type="evidence" value="ECO:0007669"/>
    <property type="project" value="InterPro"/>
</dbReference>
<dbReference type="Pfam" id="PF08281">
    <property type="entry name" value="Sigma70_r4_2"/>
    <property type="match status" value="1"/>
</dbReference>
<name>A0A4P2PU72_SORCE</name>
<dbReference type="NCBIfam" id="TIGR02937">
    <property type="entry name" value="sigma70-ECF"/>
    <property type="match status" value="1"/>
</dbReference>
<evidence type="ECO:0000313" key="7">
    <source>
        <dbReference type="EMBL" id="AUX19936.1"/>
    </source>
</evidence>
<evidence type="ECO:0008006" key="9">
    <source>
        <dbReference type="Google" id="ProtNLM"/>
    </source>
</evidence>
<evidence type="ECO:0000259" key="6">
    <source>
        <dbReference type="Pfam" id="PF08281"/>
    </source>
</evidence>
<dbReference type="EMBL" id="CP012670">
    <property type="protein sequence ID" value="AUX19936.1"/>
    <property type="molecule type" value="Genomic_DNA"/>
</dbReference>
<dbReference type="InterPro" id="IPR036388">
    <property type="entry name" value="WH-like_DNA-bd_sf"/>
</dbReference>
<dbReference type="RefSeq" id="WP_129344753.1">
    <property type="nucleotide sequence ID" value="NZ_CP012670.1"/>
</dbReference>
<feature type="domain" description="RNA polymerase sigma factor 70 region 4 type 2" evidence="6">
    <location>
        <begin position="150"/>
        <end position="200"/>
    </location>
</feature>
<reference evidence="7 8" key="1">
    <citation type="submission" date="2015-09" db="EMBL/GenBank/DDBJ databases">
        <title>Sorangium comparison.</title>
        <authorList>
            <person name="Zaburannyi N."/>
            <person name="Bunk B."/>
            <person name="Overmann J."/>
            <person name="Mueller R."/>
        </authorList>
    </citation>
    <scope>NUCLEOTIDE SEQUENCE [LARGE SCALE GENOMIC DNA]</scope>
    <source>
        <strain evidence="7 8">So ceGT47</strain>
    </source>
</reference>
<evidence type="ECO:0000256" key="3">
    <source>
        <dbReference type="ARBA" id="ARBA00023082"/>
    </source>
</evidence>
<proteinExistence type="inferred from homology"/>
<dbReference type="Gene3D" id="1.10.1740.10">
    <property type="match status" value="1"/>
</dbReference>
<dbReference type="AlphaFoldDB" id="A0A4P2PU72"/>
<dbReference type="InterPro" id="IPR013325">
    <property type="entry name" value="RNA_pol_sigma_r2"/>
</dbReference>
<dbReference type="CDD" id="cd06171">
    <property type="entry name" value="Sigma70_r4"/>
    <property type="match status" value="1"/>
</dbReference>
<keyword evidence="3" id="KW-0731">Sigma factor</keyword>
<evidence type="ECO:0000256" key="2">
    <source>
        <dbReference type="ARBA" id="ARBA00023015"/>
    </source>
</evidence>
<comment type="similarity">
    <text evidence="1">Belongs to the sigma-70 factor family. ECF subfamily.</text>
</comment>
<dbReference type="GO" id="GO:0003677">
    <property type="term" value="F:DNA binding"/>
    <property type="evidence" value="ECO:0007669"/>
    <property type="project" value="InterPro"/>
</dbReference>
<dbReference type="SUPFAM" id="SSF88946">
    <property type="entry name" value="Sigma2 domain of RNA polymerase sigma factors"/>
    <property type="match status" value="1"/>
</dbReference>
<evidence type="ECO:0000256" key="4">
    <source>
        <dbReference type="ARBA" id="ARBA00023163"/>
    </source>
</evidence>
<dbReference type="OrthoDB" id="9803470at2"/>
<accession>A0A4P2PU72</accession>
<evidence type="ECO:0000256" key="1">
    <source>
        <dbReference type="ARBA" id="ARBA00010641"/>
    </source>
</evidence>
<dbReference type="PANTHER" id="PTHR43133:SF59">
    <property type="entry name" value="ECF RNA POLYMERASE SIGMA FACTOR SIGR"/>
    <property type="match status" value="1"/>
</dbReference>
<protein>
    <recommendedName>
        <fullName evidence="9">RNA polymerase subunit sigma</fullName>
    </recommendedName>
</protein>
<dbReference type="Pfam" id="PF04542">
    <property type="entry name" value="Sigma70_r2"/>
    <property type="match status" value="1"/>
</dbReference>
<keyword evidence="2" id="KW-0805">Transcription regulation</keyword>
<keyword evidence="4" id="KW-0804">Transcription</keyword>
<evidence type="ECO:0000313" key="8">
    <source>
        <dbReference type="Proteomes" id="UP000295781"/>
    </source>
</evidence>
<evidence type="ECO:0000259" key="5">
    <source>
        <dbReference type="Pfam" id="PF04542"/>
    </source>
</evidence>